<reference evidence="2" key="2">
    <citation type="submission" date="2020-11" db="EMBL/GenBank/DDBJ databases">
        <authorList>
            <person name="Cecchin M."/>
            <person name="Marcolungo L."/>
            <person name="Rossato M."/>
            <person name="Girolomoni L."/>
            <person name="Cosentino E."/>
            <person name="Cuine S."/>
            <person name="Li-Beisson Y."/>
            <person name="Delledonne M."/>
            <person name="Ballottari M."/>
        </authorList>
    </citation>
    <scope>NUCLEOTIDE SEQUENCE</scope>
    <source>
        <strain evidence="2">211/11P</strain>
        <tissue evidence="2">Whole cell</tissue>
    </source>
</reference>
<dbReference type="Pfam" id="PF04073">
    <property type="entry name" value="tRNA_edit"/>
    <property type="match status" value="1"/>
</dbReference>
<name>A0A9D4TQM0_CHLVU</name>
<dbReference type="InterPro" id="IPR036754">
    <property type="entry name" value="YbaK/aa-tRNA-synt-asso_dom_sf"/>
</dbReference>
<evidence type="ECO:0000313" key="2">
    <source>
        <dbReference type="EMBL" id="KAI3431768.1"/>
    </source>
</evidence>
<dbReference type="PANTHER" id="PTHR30411:SF4">
    <property type="entry name" value="YBAK_AMINOACYL-TRNA SYNTHETASE-ASSOCIATED DOMAIN-CONTAINING PROTEIN"/>
    <property type="match status" value="1"/>
</dbReference>
<sequence length="279" mass="30237">MALLDNVAALSRIYDDLAVRLAKMERAAGITPADALAGRQLAVLHRLSKIEAALQPSATASAAAAQPSRLPLMRAVDAGGSEVQRRLQAELLERGLARHVFCRAPPDYYSRPLEYRQRVVGAASPHHLCKSIVLTNTRAHPSVTDCSDPLNSKYYLVIVQYTARLHTQKLMAFVKSLSGGRVAAKYFNMRLAPPEVSDELTGFEHNGVSPIGLRTRLPIILSHRVAQLHPDTFFMGAGEVDLKVGLSAADFIAAYQPFVTDCTYDDGEGGEEEAAETAG</sequence>
<dbReference type="PANTHER" id="PTHR30411">
    <property type="entry name" value="CYTOPLASMIC PROTEIN"/>
    <property type="match status" value="1"/>
</dbReference>
<comment type="caution">
    <text evidence="2">The sequence shown here is derived from an EMBL/GenBank/DDBJ whole genome shotgun (WGS) entry which is preliminary data.</text>
</comment>
<proteinExistence type="predicted"/>
<dbReference type="InterPro" id="IPR007214">
    <property type="entry name" value="YbaK/aa-tRNA-synth-assoc-dom"/>
</dbReference>
<evidence type="ECO:0000313" key="3">
    <source>
        <dbReference type="Proteomes" id="UP001055712"/>
    </source>
</evidence>
<keyword evidence="3" id="KW-1185">Reference proteome</keyword>
<dbReference type="GO" id="GO:0002161">
    <property type="term" value="F:aminoacyl-tRNA deacylase activity"/>
    <property type="evidence" value="ECO:0007669"/>
    <property type="project" value="InterPro"/>
</dbReference>
<dbReference type="OrthoDB" id="1058301at2759"/>
<dbReference type="Proteomes" id="UP001055712">
    <property type="component" value="Unassembled WGS sequence"/>
</dbReference>
<gene>
    <name evidence="2" type="ORF">D9Q98_010524</name>
</gene>
<organism evidence="2 3">
    <name type="scientific">Chlorella vulgaris</name>
    <name type="common">Green alga</name>
    <dbReference type="NCBI Taxonomy" id="3077"/>
    <lineage>
        <taxon>Eukaryota</taxon>
        <taxon>Viridiplantae</taxon>
        <taxon>Chlorophyta</taxon>
        <taxon>core chlorophytes</taxon>
        <taxon>Trebouxiophyceae</taxon>
        <taxon>Chlorellales</taxon>
        <taxon>Chlorellaceae</taxon>
        <taxon>Chlorella clade</taxon>
        <taxon>Chlorella</taxon>
    </lineage>
</organism>
<accession>A0A9D4TQM0</accession>
<protein>
    <recommendedName>
        <fullName evidence="1">YbaK/aminoacyl-tRNA synthetase-associated domain-containing protein</fullName>
    </recommendedName>
</protein>
<dbReference type="Gene3D" id="3.90.960.10">
    <property type="entry name" value="YbaK/aminoacyl-tRNA synthetase-associated domain"/>
    <property type="match status" value="1"/>
</dbReference>
<feature type="domain" description="YbaK/aminoacyl-tRNA synthetase-associated" evidence="1">
    <location>
        <begin position="124"/>
        <end position="252"/>
    </location>
</feature>
<dbReference type="CDD" id="cd04332">
    <property type="entry name" value="YbaK_like"/>
    <property type="match status" value="1"/>
</dbReference>
<evidence type="ECO:0000259" key="1">
    <source>
        <dbReference type="Pfam" id="PF04073"/>
    </source>
</evidence>
<dbReference type="SUPFAM" id="SSF55826">
    <property type="entry name" value="YbaK/ProRS associated domain"/>
    <property type="match status" value="1"/>
</dbReference>
<reference evidence="2" key="1">
    <citation type="journal article" date="2019" name="Plant J.">
        <title>Chlorella vulgaris genome assembly and annotation reveals the molecular basis for metabolic acclimation to high light conditions.</title>
        <authorList>
            <person name="Cecchin M."/>
            <person name="Marcolungo L."/>
            <person name="Rossato M."/>
            <person name="Girolomoni L."/>
            <person name="Cosentino E."/>
            <person name="Cuine S."/>
            <person name="Li-Beisson Y."/>
            <person name="Delledonne M."/>
            <person name="Ballottari M."/>
        </authorList>
    </citation>
    <scope>NUCLEOTIDE SEQUENCE</scope>
    <source>
        <strain evidence="2">211/11P</strain>
    </source>
</reference>
<dbReference type="EMBL" id="SIDB01000006">
    <property type="protein sequence ID" value="KAI3431768.1"/>
    <property type="molecule type" value="Genomic_DNA"/>
</dbReference>
<dbReference type="AlphaFoldDB" id="A0A9D4TQM0"/>